<evidence type="ECO:0000313" key="6">
    <source>
        <dbReference type="Proteomes" id="UP001500403"/>
    </source>
</evidence>
<feature type="domain" description="Glycosyl hydrolase family 95 catalytic" evidence="4">
    <location>
        <begin position="304"/>
        <end position="697"/>
    </location>
</feature>
<dbReference type="PANTHER" id="PTHR31084">
    <property type="entry name" value="ALPHA-L-FUCOSIDASE 2"/>
    <property type="match status" value="1"/>
</dbReference>
<dbReference type="InterPro" id="IPR008928">
    <property type="entry name" value="6-hairpin_glycosidase_sf"/>
</dbReference>
<dbReference type="Gene3D" id="1.50.10.10">
    <property type="match status" value="1"/>
</dbReference>
<keyword evidence="6" id="KW-1185">Reference proteome</keyword>
<name>A0ABP6JYA6_9ACTN</name>
<dbReference type="SUPFAM" id="SSF48208">
    <property type="entry name" value="Six-hairpin glycosidases"/>
    <property type="match status" value="1"/>
</dbReference>
<dbReference type="GO" id="GO:0016787">
    <property type="term" value="F:hydrolase activity"/>
    <property type="evidence" value="ECO:0007669"/>
    <property type="project" value="UniProtKB-KW"/>
</dbReference>
<gene>
    <name evidence="5" type="ORF">GCM10010446_37920</name>
</gene>
<reference evidence="6" key="1">
    <citation type="journal article" date="2019" name="Int. J. Syst. Evol. Microbiol.">
        <title>The Global Catalogue of Microorganisms (GCM) 10K type strain sequencing project: providing services to taxonomists for standard genome sequencing and annotation.</title>
        <authorList>
            <consortium name="The Broad Institute Genomics Platform"/>
            <consortium name="The Broad Institute Genome Sequencing Center for Infectious Disease"/>
            <person name="Wu L."/>
            <person name="Ma J."/>
        </authorList>
    </citation>
    <scope>NUCLEOTIDE SEQUENCE [LARGE SCALE GENOMIC DNA]</scope>
    <source>
        <strain evidence="6">JCM 9088</strain>
    </source>
</reference>
<protein>
    <submittedName>
        <fullName evidence="5">Glycoside hydrolase family 95 protein</fullName>
    </submittedName>
</protein>
<dbReference type="Pfam" id="PF21307">
    <property type="entry name" value="Glyco_hydro_95_C"/>
    <property type="match status" value="1"/>
</dbReference>
<dbReference type="InterPro" id="IPR054363">
    <property type="entry name" value="GH95_cat"/>
</dbReference>
<feature type="region of interest" description="Disordered" evidence="1">
    <location>
        <begin position="1"/>
        <end position="29"/>
    </location>
</feature>
<dbReference type="InterPro" id="IPR016518">
    <property type="entry name" value="Alpha-L-fucosidase"/>
</dbReference>
<proteinExistence type="predicted"/>
<dbReference type="InterPro" id="IPR012341">
    <property type="entry name" value="6hp_glycosidase-like_sf"/>
</dbReference>
<dbReference type="Pfam" id="PF14498">
    <property type="entry name" value="Glyco_hyd_65N_2"/>
    <property type="match status" value="1"/>
</dbReference>
<dbReference type="InterPro" id="IPR049053">
    <property type="entry name" value="AFCA-like_C"/>
</dbReference>
<evidence type="ECO:0000259" key="3">
    <source>
        <dbReference type="Pfam" id="PF21307"/>
    </source>
</evidence>
<dbReference type="PANTHER" id="PTHR31084:SF19">
    <property type="entry name" value="GLYCOSYL HYDROLASE FAMILY 95 N-TERMINAL DOMAIN-CONTAINING PROTEIN"/>
    <property type="match status" value="1"/>
</dbReference>
<sequence>MAAATGPAPPSASPGTAGGAAPVPAASPTLLRYDEPATSWEREALPIGNGALGAMVFGGVARERLQLNEKSLWTGGPGSAEGYDHGDWPAPRPGALAAVRRIIDEKGAMDPDEVSRRLGNPAYATGGTIPGFGDYQNFGDLFLDVPGAPAPPAGYRRGLDIADAVATVSYGDGETRFTREYFASRPGGVVVGRISADRPGKVSFTLGFRSAQTRASVTAKDGRLLVRGALADNGLTYEGQVRVLTTGGKRTDGDDGRITVTGADSAMFVFCAGTDHATTPPDYRGEDPHARVTAVVDRAAGQPYGELRRAHVADHRALFDRVRLDIGQGAPPDVPTDQLLGSYTGDDASPADRALEALFFAYGRYLLIASSRPGSLPANLQGVWNHSNTPPWNGDYHTNINLQMNYWPAEPANLAETARPYHAFIEDLRAPGRRTARSMFGTEGWVVHQNTNAFGHTGVHDWPTSFWMPEANGWLVQQLYEHYLFGRDEDFLRETAYPAMKEAVRFWLANLHADPRDGKLVVSPGYSPEQGDFTAGPALSQQIVHDLLTNTAEASEVLGVDAGFRAEVRDALDGLDPGLRIGSWGQLQEWKADLDSRTNTHRHVSHLFALHPGRRIEAGSAYADAARVSLTARGDGGTGWSKAWKINFWARLRDGDHAARMLAGQLKSSTLPNLWDTHPPFQIDGNFGATAGIAEMLLQSHERDTGADTGADIGAGADAGAGAGTVVDVLPALPSVWAARGSYDGLRARGDFTVGVDWRRGAATEIRITSGSGVTARLRSPLLAGPFRVVRDDAEDGEPAGHTVDDGVLTLPTRAGGHYRIVARPAG</sequence>
<dbReference type="PIRSF" id="PIRSF007663">
    <property type="entry name" value="UCP007663"/>
    <property type="match status" value="1"/>
</dbReference>
<dbReference type="RefSeq" id="WP_344496652.1">
    <property type="nucleotide sequence ID" value="NZ_BAAAUD010000039.1"/>
</dbReference>
<accession>A0ABP6JYA6</accession>
<dbReference type="InterPro" id="IPR027414">
    <property type="entry name" value="GH95_N_dom"/>
</dbReference>
<organism evidence="5 6">
    <name type="scientific">Streptomyces enissocaesilis</name>
    <dbReference type="NCBI Taxonomy" id="332589"/>
    <lineage>
        <taxon>Bacteria</taxon>
        <taxon>Bacillati</taxon>
        <taxon>Actinomycetota</taxon>
        <taxon>Actinomycetes</taxon>
        <taxon>Kitasatosporales</taxon>
        <taxon>Streptomycetaceae</taxon>
        <taxon>Streptomyces</taxon>
        <taxon>Streptomyces rochei group</taxon>
    </lineage>
</organism>
<dbReference type="EMBL" id="BAAAUD010000039">
    <property type="protein sequence ID" value="GAA2949177.1"/>
    <property type="molecule type" value="Genomic_DNA"/>
</dbReference>
<feature type="domain" description="Alpha fucosidase A-like C-terminal" evidence="3">
    <location>
        <begin position="726"/>
        <end position="821"/>
    </location>
</feature>
<evidence type="ECO:0000259" key="4">
    <source>
        <dbReference type="Pfam" id="PF22124"/>
    </source>
</evidence>
<dbReference type="Pfam" id="PF22124">
    <property type="entry name" value="Glyco_hydro_95_cat"/>
    <property type="match status" value="1"/>
</dbReference>
<evidence type="ECO:0000259" key="2">
    <source>
        <dbReference type="Pfam" id="PF14498"/>
    </source>
</evidence>
<comment type="caution">
    <text evidence="5">The sequence shown here is derived from an EMBL/GenBank/DDBJ whole genome shotgun (WGS) entry which is preliminary data.</text>
</comment>
<keyword evidence="5" id="KW-0378">Hydrolase</keyword>
<feature type="domain" description="Glycosyl hydrolase family 95 N-terminal" evidence="2">
    <location>
        <begin position="31"/>
        <end position="277"/>
    </location>
</feature>
<feature type="compositionally biased region" description="Low complexity" evidence="1">
    <location>
        <begin position="13"/>
        <end position="29"/>
    </location>
</feature>
<dbReference type="Proteomes" id="UP001500403">
    <property type="component" value="Unassembled WGS sequence"/>
</dbReference>
<evidence type="ECO:0000256" key="1">
    <source>
        <dbReference type="SAM" id="MobiDB-lite"/>
    </source>
</evidence>
<evidence type="ECO:0000313" key="5">
    <source>
        <dbReference type="EMBL" id="GAA2949177.1"/>
    </source>
</evidence>